<accession>A0ABX0A808</accession>
<protein>
    <submittedName>
        <fullName evidence="1">Uncharacterized protein</fullName>
    </submittedName>
</protein>
<gene>
    <name evidence="1" type="ORF">GW534_07415</name>
</gene>
<evidence type="ECO:0000313" key="1">
    <source>
        <dbReference type="EMBL" id="NCU17590.1"/>
    </source>
</evidence>
<organism evidence="1 2">
    <name type="scientific">Pallidibacillus pasinlerensis</name>
    <dbReference type="NCBI Taxonomy" id="2703818"/>
    <lineage>
        <taxon>Bacteria</taxon>
        <taxon>Bacillati</taxon>
        <taxon>Bacillota</taxon>
        <taxon>Bacilli</taxon>
        <taxon>Bacillales</taxon>
        <taxon>Bacillaceae</taxon>
        <taxon>Pallidibacillus</taxon>
    </lineage>
</organism>
<name>A0ABX0A808_9BACI</name>
<sequence length="184" mass="20714">MASDQLDVKQNFNLYRILSGNEDYILQLYVVDYENGLAYPTEFTTSPGKLMLINIPAGDYALGVLSKGTLGDSYTIQMNASNPANFNEALYISQDLTKFVAKYSDGSLYSNGQYVLNVNGINNEHLNWERKYYFSYNGGYSQRTHSLSDIKISSISSRFLTLPIMQVLILHYGISRCGDAFHIP</sequence>
<dbReference type="EMBL" id="JAACYS010000027">
    <property type="protein sequence ID" value="NCU17590.1"/>
    <property type="molecule type" value="Genomic_DNA"/>
</dbReference>
<comment type="caution">
    <text evidence="1">The sequence shown here is derived from an EMBL/GenBank/DDBJ whole genome shotgun (WGS) entry which is preliminary data.</text>
</comment>
<dbReference type="Proteomes" id="UP000743899">
    <property type="component" value="Unassembled WGS sequence"/>
</dbReference>
<evidence type="ECO:0000313" key="2">
    <source>
        <dbReference type="Proteomes" id="UP000743899"/>
    </source>
</evidence>
<proteinExistence type="predicted"/>
<reference evidence="1 2" key="1">
    <citation type="submission" date="2020-01" db="EMBL/GenBank/DDBJ databases">
        <title>A novel Bacillus sp. from Pasinler.</title>
        <authorList>
            <person name="Adiguzel A."/>
            <person name="Ay H."/>
            <person name="Baltaci M.O."/>
        </authorList>
    </citation>
    <scope>NUCLEOTIDE SEQUENCE [LARGE SCALE GENOMIC DNA]</scope>
    <source>
        <strain evidence="1 2">P1</strain>
    </source>
</reference>
<keyword evidence="2" id="KW-1185">Reference proteome</keyword>
<dbReference type="RefSeq" id="WP_161920424.1">
    <property type="nucleotide sequence ID" value="NZ_JAACYS010000027.1"/>
</dbReference>